<dbReference type="Proteomes" id="UP000198635">
    <property type="component" value="Unassembled WGS sequence"/>
</dbReference>
<evidence type="ECO:0000256" key="4">
    <source>
        <dbReference type="ARBA" id="ARBA00022679"/>
    </source>
</evidence>
<evidence type="ECO:0000259" key="6">
    <source>
        <dbReference type="PROSITE" id="PS50112"/>
    </source>
</evidence>
<dbReference type="PANTHER" id="PTHR43304:SF1">
    <property type="entry name" value="PAC DOMAIN-CONTAINING PROTEIN"/>
    <property type="match status" value="1"/>
</dbReference>
<evidence type="ECO:0000256" key="2">
    <source>
        <dbReference type="ARBA" id="ARBA00012438"/>
    </source>
</evidence>
<dbReference type="InterPro" id="IPR000700">
    <property type="entry name" value="PAS-assoc_C"/>
</dbReference>
<dbReference type="NCBIfam" id="TIGR00229">
    <property type="entry name" value="sensory_box"/>
    <property type="match status" value="3"/>
</dbReference>
<dbReference type="PANTHER" id="PTHR43304">
    <property type="entry name" value="PHYTOCHROME-LIKE PROTEIN CPH1"/>
    <property type="match status" value="1"/>
</dbReference>
<dbReference type="InterPro" id="IPR035965">
    <property type="entry name" value="PAS-like_dom_sf"/>
</dbReference>
<dbReference type="Pfam" id="PF08447">
    <property type="entry name" value="PAS_3"/>
    <property type="match status" value="1"/>
</dbReference>
<proteinExistence type="predicted"/>
<organism evidence="8 9">
    <name type="scientific">Desulfomicrobium apsheronum</name>
    <dbReference type="NCBI Taxonomy" id="52560"/>
    <lineage>
        <taxon>Bacteria</taxon>
        <taxon>Pseudomonadati</taxon>
        <taxon>Thermodesulfobacteriota</taxon>
        <taxon>Desulfovibrionia</taxon>
        <taxon>Desulfovibrionales</taxon>
        <taxon>Desulfomicrobiaceae</taxon>
        <taxon>Desulfomicrobium</taxon>
    </lineage>
</organism>
<dbReference type="Gene3D" id="3.30.450.20">
    <property type="entry name" value="PAS domain"/>
    <property type="match status" value="3"/>
</dbReference>
<dbReference type="InterPro" id="IPR001610">
    <property type="entry name" value="PAC"/>
</dbReference>
<feature type="domain" description="PAC" evidence="7">
    <location>
        <begin position="197"/>
        <end position="251"/>
    </location>
</feature>
<evidence type="ECO:0000313" key="9">
    <source>
        <dbReference type="Proteomes" id="UP000198635"/>
    </source>
</evidence>
<dbReference type="InterPro" id="IPR013655">
    <property type="entry name" value="PAS_fold_3"/>
</dbReference>
<comment type="catalytic activity">
    <reaction evidence="1">
        <text>ATP + protein L-histidine = ADP + protein N-phospho-L-histidine.</text>
        <dbReference type="EC" id="2.7.13.3"/>
    </reaction>
</comment>
<evidence type="ECO:0000256" key="5">
    <source>
        <dbReference type="ARBA" id="ARBA00022777"/>
    </source>
</evidence>
<dbReference type="CDD" id="cd00130">
    <property type="entry name" value="PAS"/>
    <property type="match status" value="3"/>
</dbReference>
<name>A0A1I3NJK9_9BACT</name>
<dbReference type="GO" id="GO:0006355">
    <property type="term" value="P:regulation of DNA-templated transcription"/>
    <property type="evidence" value="ECO:0007669"/>
    <property type="project" value="InterPro"/>
</dbReference>
<dbReference type="InterPro" id="IPR000014">
    <property type="entry name" value="PAS"/>
</dbReference>
<dbReference type="PROSITE" id="PS50112">
    <property type="entry name" value="PAS"/>
    <property type="match status" value="2"/>
</dbReference>
<keyword evidence="4" id="KW-0808">Transferase</keyword>
<dbReference type="InterPro" id="IPR013767">
    <property type="entry name" value="PAS_fold"/>
</dbReference>
<dbReference type="STRING" id="52560.SAMN04488082_101303"/>
<keyword evidence="5" id="KW-0418">Kinase</keyword>
<dbReference type="SMART" id="SM00091">
    <property type="entry name" value="PAS"/>
    <property type="match status" value="3"/>
</dbReference>
<dbReference type="SMART" id="SM00086">
    <property type="entry name" value="PAC"/>
    <property type="match status" value="2"/>
</dbReference>
<evidence type="ECO:0000313" key="8">
    <source>
        <dbReference type="EMBL" id="SFJ09325.1"/>
    </source>
</evidence>
<dbReference type="EMBL" id="FORX01000001">
    <property type="protein sequence ID" value="SFJ09325.1"/>
    <property type="molecule type" value="Genomic_DNA"/>
</dbReference>
<evidence type="ECO:0000259" key="7">
    <source>
        <dbReference type="PROSITE" id="PS50113"/>
    </source>
</evidence>
<keyword evidence="9" id="KW-1185">Reference proteome</keyword>
<feature type="domain" description="PAS" evidence="6">
    <location>
        <begin position="252"/>
        <end position="308"/>
    </location>
</feature>
<dbReference type="AlphaFoldDB" id="A0A1I3NJK9"/>
<evidence type="ECO:0000256" key="3">
    <source>
        <dbReference type="ARBA" id="ARBA00022553"/>
    </source>
</evidence>
<dbReference type="OrthoDB" id="7345156at2"/>
<feature type="domain" description="PAS" evidence="6">
    <location>
        <begin position="122"/>
        <end position="195"/>
    </location>
</feature>
<dbReference type="GO" id="GO:0004673">
    <property type="term" value="F:protein histidine kinase activity"/>
    <property type="evidence" value="ECO:0007669"/>
    <property type="project" value="UniProtKB-EC"/>
</dbReference>
<accession>A0A1I3NJK9</accession>
<dbReference type="RefSeq" id="WP_092372369.1">
    <property type="nucleotide sequence ID" value="NZ_FORX01000001.1"/>
</dbReference>
<dbReference type="InterPro" id="IPR052162">
    <property type="entry name" value="Sensor_kinase/Photoreceptor"/>
</dbReference>
<sequence>MHLMNPEHIQLLDALSQGAVILRDGRISHANLCFAAICNAGRETLLGRSFCDFVIPKHHDRVEKYLNRIPDEPSCSQKPIEFTLLDANGTESFVEMQARKISYQGKPALLCSLTDITQKTKTSQKLKRILDSIPEVIMAFDREHSRIESANSATEGLYGLPADQFVGNIFHPIDLVFPEDAAKVQAFYAGLIEKEIDRIEYRIVHANGDIRWVRDEGEVIYKEQGLGRIQQIYHFIKDITDRKNDEEKLRVNEQKYRRIFQYSTDPIFVAMPDGSFVDINQAAISLFEYESREHALKGNVIDHFTDEDERKAIMSTIIQDGSITDHPTRLKTLTGETVEVAITGGCRKNRNSGLLESYQIILHDMRAVIERTELETYRRTMGGLSDRLNNIVQAQAMQYGLMSDYIEALKSIEDGPRKDQILARLLGKVSNSKRSLEDLRVLGEKIRKIYHAPEPPVPVPDGTGGILFDLK</sequence>
<protein>
    <recommendedName>
        <fullName evidence="2">histidine kinase</fullName>
        <ecNumber evidence="2">2.7.13.3</ecNumber>
    </recommendedName>
</protein>
<evidence type="ECO:0000256" key="1">
    <source>
        <dbReference type="ARBA" id="ARBA00000085"/>
    </source>
</evidence>
<reference evidence="9" key="1">
    <citation type="submission" date="2016-10" db="EMBL/GenBank/DDBJ databases">
        <authorList>
            <person name="Varghese N."/>
            <person name="Submissions S."/>
        </authorList>
    </citation>
    <scope>NUCLEOTIDE SEQUENCE [LARGE SCALE GENOMIC DNA]</scope>
    <source>
        <strain evidence="9">DSM 5918</strain>
    </source>
</reference>
<dbReference type="Pfam" id="PF00989">
    <property type="entry name" value="PAS"/>
    <property type="match status" value="2"/>
</dbReference>
<gene>
    <name evidence="8" type="ORF">SAMN04488082_101303</name>
</gene>
<keyword evidence="3" id="KW-0597">Phosphoprotein</keyword>
<dbReference type="SUPFAM" id="SSF55785">
    <property type="entry name" value="PYP-like sensor domain (PAS domain)"/>
    <property type="match status" value="3"/>
</dbReference>
<dbReference type="EC" id="2.7.13.3" evidence="2"/>
<dbReference type="PROSITE" id="PS50113">
    <property type="entry name" value="PAC"/>
    <property type="match status" value="1"/>
</dbReference>